<dbReference type="AlphaFoldDB" id="A0A379EUT3"/>
<dbReference type="RefSeq" id="WP_115322938.1">
    <property type="nucleotide sequence ID" value="NZ_BPUX01000006.1"/>
</dbReference>
<dbReference type="Gene3D" id="3.10.180.10">
    <property type="entry name" value="2,3-Dihydroxybiphenyl 1,2-Dioxygenase, domain 1"/>
    <property type="match status" value="1"/>
</dbReference>
<reference evidence="2" key="2">
    <citation type="submission" date="2024-05" db="EMBL/GenBank/DDBJ databases">
        <title>Determining zoonotic pasteurella genome.</title>
        <authorList>
            <person name="Maeda T."/>
            <person name="Takahashi T."/>
            <person name="Yoshida H."/>
        </authorList>
    </citation>
    <scope>NUCLEOTIDE SEQUENCE</scope>
    <source>
        <strain evidence="2">PA42</strain>
    </source>
</reference>
<dbReference type="GeneID" id="69687001"/>
<sequence>MRNPVSWFEIHVDNLLRAKKFYEDVFQAQLTIGDCPSGEPVSVCFFSTDYEQYGIGGMLYEDKNFPVVRGNNFTLFFSCEDCAVEAERATQFGGKLLQEKTSIGDEGFYAVIEDSEGNRIGLHSMQ</sequence>
<dbReference type="CDD" id="cd07247">
    <property type="entry name" value="SgaA_N_like"/>
    <property type="match status" value="1"/>
</dbReference>
<organism evidence="3 4">
    <name type="scientific">Pasteurella canis</name>
    <dbReference type="NCBI Taxonomy" id="753"/>
    <lineage>
        <taxon>Bacteria</taxon>
        <taxon>Pseudomonadati</taxon>
        <taxon>Pseudomonadota</taxon>
        <taxon>Gammaproteobacteria</taxon>
        <taxon>Pasteurellales</taxon>
        <taxon>Pasteurellaceae</taxon>
        <taxon>Pasteurella</taxon>
    </lineage>
</organism>
<evidence type="ECO:0000259" key="1">
    <source>
        <dbReference type="Pfam" id="PF00903"/>
    </source>
</evidence>
<dbReference type="Pfam" id="PF00903">
    <property type="entry name" value="Glyoxalase"/>
    <property type="match status" value="1"/>
</dbReference>
<name>A0A379EUT3_9PAST</name>
<dbReference type="Proteomes" id="UP000254704">
    <property type="component" value="Unassembled WGS sequence"/>
</dbReference>
<dbReference type="PANTHER" id="PTHR33993:SF2">
    <property type="entry name" value="VOC DOMAIN-CONTAINING PROTEIN"/>
    <property type="match status" value="1"/>
</dbReference>
<protein>
    <submittedName>
        <fullName evidence="2 3">Glyoxalase</fullName>
    </submittedName>
</protein>
<gene>
    <name evidence="3" type="ORF">NCTC11621_01203</name>
    <name evidence="2" type="ORF">PA42_06970</name>
</gene>
<evidence type="ECO:0000313" key="3">
    <source>
        <dbReference type="EMBL" id="SUC10155.1"/>
    </source>
</evidence>
<dbReference type="InterPro" id="IPR052164">
    <property type="entry name" value="Anthracycline_SecMetBiosynth"/>
</dbReference>
<dbReference type="InterPro" id="IPR029068">
    <property type="entry name" value="Glyas_Bleomycin-R_OHBP_Dase"/>
</dbReference>
<dbReference type="PANTHER" id="PTHR33993">
    <property type="entry name" value="GLYOXALASE-RELATED"/>
    <property type="match status" value="1"/>
</dbReference>
<reference evidence="3 4" key="1">
    <citation type="submission" date="2018-06" db="EMBL/GenBank/DDBJ databases">
        <authorList>
            <consortium name="Pathogen Informatics"/>
            <person name="Doyle S."/>
        </authorList>
    </citation>
    <scope>NUCLEOTIDE SEQUENCE [LARGE SCALE GENOMIC DNA]</scope>
    <source>
        <strain evidence="3 4">NCTC11621</strain>
    </source>
</reference>
<dbReference type="EMBL" id="BPUX01000006">
    <property type="protein sequence ID" value="GJH42523.1"/>
    <property type="molecule type" value="Genomic_DNA"/>
</dbReference>
<dbReference type="SUPFAM" id="SSF54593">
    <property type="entry name" value="Glyoxalase/Bleomycin resistance protein/Dihydroxybiphenyl dioxygenase"/>
    <property type="match status" value="1"/>
</dbReference>
<keyword evidence="5" id="KW-1185">Reference proteome</keyword>
<evidence type="ECO:0000313" key="4">
    <source>
        <dbReference type="Proteomes" id="UP000254704"/>
    </source>
</evidence>
<proteinExistence type="predicted"/>
<feature type="domain" description="Glyoxalase/fosfomycin resistance/dioxygenase" evidence="1">
    <location>
        <begin position="7"/>
        <end position="120"/>
    </location>
</feature>
<dbReference type="OrthoDB" id="8776491at2"/>
<dbReference type="Proteomes" id="UP001052140">
    <property type="component" value="Unassembled WGS sequence"/>
</dbReference>
<accession>A0A379EUT3</accession>
<dbReference type="EMBL" id="UGTV01000015">
    <property type="protein sequence ID" value="SUC10155.1"/>
    <property type="molecule type" value="Genomic_DNA"/>
</dbReference>
<evidence type="ECO:0000313" key="2">
    <source>
        <dbReference type="EMBL" id="GJH42523.1"/>
    </source>
</evidence>
<evidence type="ECO:0000313" key="5">
    <source>
        <dbReference type="Proteomes" id="UP001052140"/>
    </source>
</evidence>
<dbReference type="InterPro" id="IPR004360">
    <property type="entry name" value="Glyas_Fos-R_dOase_dom"/>
</dbReference>